<gene>
    <name evidence="1" type="ORF">GM544_14110</name>
</gene>
<name>A0A6G2DP50_STREE</name>
<evidence type="ECO:0000313" key="1">
    <source>
        <dbReference type="EMBL" id="MTV91534.1"/>
    </source>
</evidence>
<sequence>HDVRNWLDTLSSNEKYPFSTKELRNELKHTFWLLERVASAKALKALLEEHPIYENYEIVLAAGDGRMSEEDDKVKLKSLDLVRKAIAENDKTIT</sequence>
<reference evidence="1 2" key="1">
    <citation type="submission" date="2019-11" db="EMBL/GenBank/DDBJ databases">
        <title>Growth characteristics of pneumococcus vary with the chemical composition of the capsule and with environmental conditions.</title>
        <authorList>
            <person name="Tothpal A."/>
            <person name="Desobry K."/>
            <person name="Joshi S."/>
            <person name="Wyllie A.L."/>
            <person name="Weinberger D.M."/>
        </authorList>
    </citation>
    <scope>NUCLEOTIDE SEQUENCE [LARGE SCALE GENOMIC DNA]</scope>
    <source>
        <strain evidence="2">pnumococcus15C</strain>
    </source>
</reference>
<feature type="non-terminal residue" evidence="1">
    <location>
        <position position="1"/>
    </location>
</feature>
<organism evidence="1 2">
    <name type="scientific">Streptococcus pneumoniae</name>
    <dbReference type="NCBI Taxonomy" id="1313"/>
    <lineage>
        <taxon>Bacteria</taxon>
        <taxon>Bacillati</taxon>
        <taxon>Bacillota</taxon>
        <taxon>Bacilli</taxon>
        <taxon>Lactobacillales</taxon>
        <taxon>Streptococcaceae</taxon>
        <taxon>Streptococcus</taxon>
    </lineage>
</organism>
<dbReference type="EMBL" id="WNIB01000670">
    <property type="protein sequence ID" value="MTV91534.1"/>
    <property type="molecule type" value="Genomic_DNA"/>
</dbReference>
<dbReference type="AlphaFoldDB" id="A0A6G2DP50"/>
<dbReference type="RefSeq" id="WP_155474073.1">
    <property type="nucleotide sequence ID" value="NZ_WNIB01000670.1"/>
</dbReference>
<proteinExistence type="predicted"/>
<protein>
    <submittedName>
        <fullName evidence="1">Uncharacterized protein</fullName>
    </submittedName>
</protein>
<evidence type="ECO:0000313" key="2">
    <source>
        <dbReference type="Proteomes" id="UP000476212"/>
    </source>
</evidence>
<feature type="non-terminal residue" evidence="1">
    <location>
        <position position="94"/>
    </location>
</feature>
<comment type="caution">
    <text evidence="1">The sequence shown here is derived from an EMBL/GenBank/DDBJ whole genome shotgun (WGS) entry which is preliminary data.</text>
</comment>
<accession>A0A6G2DP50</accession>
<dbReference type="Proteomes" id="UP000476212">
    <property type="component" value="Unassembled WGS sequence"/>
</dbReference>